<dbReference type="EMBL" id="JAEUAX010000006">
    <property type="protein sequence ID" value="MBW9110524.1"/>
    <property type="molecule type" value="Genomic_DNA"/>
</dbReference>
<organism evidence="3 4">
    <name type="scientific">Microbacterium ureisolvens</name>
    <dbReference type="NCBI Taxonomy" id="2781186"/>
    <lineage>
        <taxon>Bacteria</taxon>
        <taxon>Bacillati</taxon>
        <taxon>Actinomycetota</taxon>
        <taxon>Actinomycetes</taxon>
        <taxon>Micrococcales</taxon>
        <taxon>Microbacteriaceae</taxon>
        <taxon>Microbacterium</taxon>
    </lineage>
</organism>
<keyword evidence="4" id="KW-1185">Reference proteome</keyword>
<protein>
    <submittedName>
        <fullName evidence="3">ROK family transcriptional regulator</fullName>
    </submittedName>
</protein>
<proteinExistence type="inferred from homology"/>
<dbReference type="PROSITE" id="PS01125">
    <property type="entry name" value="ROK"/>
    <property type="match status" value="1"/>
</dbReference>
<dbReference type="Gene3D" id="3.30.420.40">
    <property type="match status" value="2"/>
</dbReference>
<evidence type="ECO:0000313" key="3">
    <source>
        <dbReference type="EMBL" id="MBW9110524.1"/>
    </source>
</evidence>
<dbReference type="SUPFAM" id="SSF53067">
    <property type="entry name" value="Actin-like ATPase domain"/>
    <property type="match status" value="1"/>
</dbReference>
<dbReference type="Pfam" id="PF00480">
    <property type="entry name" value="ROK"/>
    <property type="match status" value="1"/>
</dbReference>
<dbReference type="RefSeq" id="WP_220291077.1">
    <property type="nucleotide sequence ID" value="NZ_JAEUAX010000006.1"/>
</dbReference>
<reference evidence="3 4" key="1">
    <citation type="journal article" date="2021" name="MBio">
        <title>Poor Competitiveness of Bradyrhizobium in Pigeon Pea Root Colonization in Indian Soils.</title>
        <authorList>
            <person name="Chalasani D."/>
            <person name="Basu A."/>
            <person name="Pullabhotla S.V.S.R.N."/>
            <person name="Jorrin B."/>
            <person name="Neal A.L."/>
            <person name="Poole P.S."/>
            <person name="Podile A.R."/>
            <person name="Tkacz A."/>
        </authorList>
    </citation>
    <scope>NUCLEOTIDE SEQUENCE [LARGE SCALE GENOMIC DNA]</scope>
    <source>
        <strain evidence="3 4">HU12</strain>
    </source>
</reference>
<gene>
    <name evidence="3" type="ORF">JNB61_12135</name>
</gene>
<dbReference type="SUPFAM" id="SSF46785">
    <property type="entry name" value="Winged helix' DNA-binding domain"/>
    <property type="match status" value="1"/>
</dbReference>
<dbReference type="Proteomes" id="UP000777440">
    <property type="component" value="Unassembled WGS sequence"/>
</dbReference>
<dbReference type="InterPro" id="IPR049874">
    <property type="entry name" value="ROK_cs"/>
</dbReference>
<evidence type="ECO:0000313" key="4">
    <source>
        <dbReference type="Proteomes" id="UP000777440"/>
    </source>
</evidence>
<dbReference type="InterPro" id="IPR036388">
    <property type="entry name" value="WH-like_DNA-bd_sf"/>
</dbReference>
<evidence type="ECO:0000256" key="2">
    <source>
        <dbReference type="SAM" id="MobiDB-lite"/>
    </source>
</evidence>
<dbReference type="PANTHER" id="PTHR18964:SF149">
    <property type="entry name" value="BIFUNCTIONAL UDP-N-ACETYLGLUCOSAMINE 2-EPIMERASE_N-ACETYLMANNOSAMINE KINASE"/>
    <property type="match status" value="1"/>
</dbReference>
<dbReference type="InterPro" id="IPR036390">
    <property type="entry name" value="WH_DNA-bd_sf"/>
</dbReference>
<dbReference type="InterPro" id="IPR043129">
    <property type="entry name" value="ATPase_NBD"/>
</dbReference>
<dbReference type="InterPro" id="IPR000600">
    <property type="entry name" value="ROK"/>
</dbReference>
<evidence type="ECO:0000256" key="1">
    <source>
        <dbReference type="ARBA" id="ARBA00006479"/>
    </source>
</evidence>
<accession>A0ABS7I096</accession>
<dbReference type="Gene3D" id="1.10.10.10">
    <property type="entry name" value="Winged helix-like DNA-binding domain superfamily/Winged helix DNA-binding domain"/>
    <property type="match status" value="1"/>
</dbReference>
<feature type="region of interest" description="Disordered" evidence="2">
    <location>
        <begin position="1"/>
        <end position="24"/>
    </location>
</feature>
<name>A0ABS7I096_9MICO</name>
<comment type="caution">
    <text evidence="3">The sequence shown here is derived from an EMBL/GenBank/DDBJ whole genome shotgun (WGS) entry which is preliminary data.</text>
</comment>
<comment type="similarity">
    <text evidence="1">Belongs to the ROK (NagC/XylR) family.</text>
</comment>
<sequence length="399" mass="40591">MPNTEARRGPSIIDAPQSPTTNARAFAPGRTLRQGAKVLPEHARGHNRSLVLQTLFHQGAMSRADLSRETGLTRVTISDLVAELIADGFVAEMGVREASGPGKPAILVDLDHAGHRIVGLDLSGSDTFIGAVLTLDGGIVARREVAVPAADALVDTVVELARALVADSHAPVLGIGVGTPGVVDDRGVILTAPNFGWAGFDLEGALRGALGVPVLVANDANAAVLAEYTFGGAPDDVLLVKVGRGVGSGLLLAGQPMRGSRFAAGEIGHVTVGTDGGPQCACGKVGCLEAWLSVPSLTSRLGAAADPGAHEGILRDAGERLGIALAPVVGALDVSEIVLSGPPELLGGSLAEQTVETLRARTLAPSVDEGVRVRMTEQGQDIVLRGAAVMVLSGQLGVS</sequence>
<dbReference type="PANTHER" id="PTHR18964">
    <property type="entry name" value="ROK (REPRESSOR, ORF, KINASE) FAMILY"/>
    <property type="match status" value="1"/>
</dbReference>